<dbReference type="InterPro" id="IPR007867">
    <property type="entry name" value="GMC_OxRtase_C"/>
</dbReference>
<dbReference type="VEuPathDB" id="FungiDB:Z518_06800"/>
<evidence type="ECO:0000256" key="1">
    <source>
        <dbReference type="ARBA" id="ARBA00010790"/>
    </source>
</evidence>
<feature type="binding site" evidence="3">
    <location>
        <position position="235"/>
    </location>
    <ligand>
        <name>FAD</name>
        <dbReference type="ChEBI" id="CHEBI:57692"/>
    </ligand>
</feature>
<protein>
    <recommendedName>
        <fullName evidence="8">Glucose-methanol-choline oxidoreductase N-terminal domain-containing protein</fullName>
    </recommendedName>
</protein>
<keyword evidence="3" id="KW-0274">FAD</keyword>
<keyword evidence="3" id="KW-0285">Flavoprotein</keyword>
<dbReference type="SUPFAM" id="SSF51905">
    <property type="entry name" value="FAD/NAD(P)-binding domain"/>
    <property type="match status" value="1"/>
</dbReference>
<dbReference type="PIRSF" id="PIRSF000137">
    <property type="entry name" value="Alcohol_oxidase"/>
    <property type="match status" value="1"/>
</dbReference>
<dbReference type="HOGENOM" id="CLU_002865_6_3_1"/>
<gene>
    <name evidence="6" type="ORF">Z518_06800</name>
</gene>
<evidence type="ECO:0000313" key="7">
    <source>
        <dbReference type="Proteomes" id="UP000053617"/>
    </source>
</evidence>
<dbReference type="STRING" id="1442369.A0A0D2GYF9"/>
<sequence>MSSSSYEYIIVGGGVAGLTLAARLSKLLPPNETDNKRVLVLEAGTDPSTTECITNAMGQHMARESQHAYTLDVAANPHLGGRVTQVPVGKALSGSAAINGSAWTRGPKVDYDYWANLVGDDDWSYDKLLPYFKKTEQVIVGEGEGQVEIDEAHHGYEGTLKAVPMKANWPKRKYPLREPVRKAWEEAGVKYNPDGNNGNQNGLTEMVEVWVQGRRQLPNKILDLSLVDVRDVSTVHRVTFDTTSAGEPVANGVDLVGGEHIAAIKEVIVSAGVYHTPQVLMLSGIGDPAVLEKFGIATVSSNVEVGKNLMDHLAVGLTWKLKHPEQGLAIGSPLFVDPSYFAGWPMDFIEFGPLDDLSQLEPLIKNQEDKKYLLRPDSSHMEVVSLYAALGKRLAGIDAAMDGSHISTLAVCLTTTSRGSVMVRSAHPEDPPIIDPNFNETETDRFILREALRKASAVFLETETGQSFVSHEVPPEGYATITKHTPDAEIDKRIRDFGYSLDHPMGSCSMGKVVDSHCRVKGLRVVDASVLPIPVACHIQAATYALAERVADWVGNGQ</sequence>
<reference evidence="6 7" key="1">
    <citation type="submission" date="2015-01" db="EMBL/GenBank/DDBJ databases">
        <title>The Genome Sequence of Rhinocladiella mackenzie CBS 650.93.</title>
        <authorList>
            <consortium name="The Broad Institute Genomics Platform"/>
            <person name="Cuomo C."/>
            <person name="de Hoog S."/>
            <person name="Gorbushina A."/>
            <person name="Stielow B."/>
            <person name="Teixiera M."/>
            <person name="Abouelleil A."/>
            <person name="Chapman S.B."/>
            <person name="Priest M."/>
            <person name="Young S.K."/>
            <person name="Wortman J."/>
            <person name="Nusbaum C."/>
            <person name="Birren B."/>
        </authorList>
    </citation>
    <scope>NUCLEOTIDE SEQUENCE [LARGE SCALE GENOMIC DNA]</scope>
    <source>
        <strain evidence="6 7">CBS 650.93</strain>
    </source>
</reference>
<evidence type="ECO:0000256" key="2">
    <source>
        <dbReference type="PIRSR" id="PIRSR000137-1"/>
    </source>
</evidence>
<dbReference type="PANTHER" id="PTHR11552:SF123">
    <property type="entry name" value="GMC OXIDOREDUCTASE (AFU_ORTHOLOGUE AFUA_2G01770)-RELATED"/>
    <property type="match status" value="1"/>
</dbReference>
<accession>A0A0D2GYF9</accession>
<evidence type="ECO:0000259" key="5">
    <source>
        <dbReference type="Pfam" id="PF05199"/>
    </source>
</evidence>
<comment type="cofactor">
    <cofactor evidence="3">
        <name>FAD</name>
        <dbReference type="ChEBI" id="CHEBI:57692"/>
    </cofactor>
</comment>
<dbReference type="AlphaFoldDB" id="A0A0D2GYF9"/>
<dbReference type="InterPro" id="IPR000172">
    <property type="entry name" value="GMC_OxRdtase_N"/>
</dbReference>
<dbReference type="Pfam" id="PF00732">
    <property type="entry name" value="GMC_oxred_N"/>
    <property type="match status" value="1"/>
</dbReference>
<dbReference type="Gene3D" id="3.50.50.60">
    <property type="entry name" value="FAD/NAD(P)-binding domain"/>
    <property type="match status" value="1"/>
</dbReference>
<feature type="active site" description="Proton acceptor" evidence="2">
    <location>
        <position position="538"/>
    </location>
</feature>
<evidence type="ECO:0000256" key="3">
    <source>
        <dbReference type="PIRSR" id="PIRSR000137-2"/>
    </source>
</evidence>
<keyword evidence="7" id="KW-1185">Reference proteome</keyword>
<comment type="similarity">
    <text evidence="1">Belongs to the GMC oxidoreductase family.</text>
</comment>
<dbReference type="InterPro" id="IPR036188">
    <property type="entry name" value="FAD/NAD-bd_sf"/>
</dbReference>
<dbReference type="GeneID" id="25294871"/>
<dbReference type="Pfam" id="PF05199">
    <property type="entry name" value="GMC_oxred_C"/>
    <property type="match status" value="1"/>
</dbReference>
<proteinExistence type="inferred from homology"/>
<evidence type="ECO:0000313" key="6">
    <source>
        <dbReference type="EMBL" id="KIX03248.1"/>
    </source>
</evidence>
<feature type="active site" description="Proton donor" evidence="2">
    <location>
        <position position="503"/>
    </location>
</feature>
<evidence type="ECO:0000259" key="4">
    <source>
        <dbReference type="Pfam" id="PF00732"/>
    </source>
</evidence>
<name>A0A0D2GYF9_9EURO</name>
<feature type="domain" description="Glucose-methanol-choline oxidoreductase N-terminal" evidence="4">
    <location>
        <begin position="6"/>
        <end position="313"/>
    </location>
</feature>
<dbReference type="PANTHER" id="PTHR11552">
    <property type="entry name" value="GLUCOSE-METHANOL-CHOLINE GMC OXIDOREDUCTASE"/>
    <property type="match status" value="1"/>
</dbReference>
<dbReference type="OrthoDB" id="269227at2759"/>
<dbReference type="RefSeq" id="XP_013270384.1">
    <property type="nucleotide sequence ID" value="XM_013414930.1"/>
</dbReference>
<dbReference type="GO" id="GO:0016614">
    <property type="term" value="F:oxidoreductase activity, acting on CH-OH group of donors"/>
    <property type="evidence" value="ECO:0007669"/>
    <property type="project" value="InterPro"/>
</dbReference>
<evidence type="ECO:0008006" key="8">
    <source>
        <dbReference type="Google" id="ProtNLM"/>
    </source>
</evidence>
<dbReference type="InterPro" id="IPR012132">
    <property type="entry name" value="GMC_OxRdtase"/>
</dbReference>
<dbReference type="Proteomes" id="UP000053617">
    <property type="component" value="Unassembled WGS sequence"/>
</dbReference>
<organism evidence="6 7">
    <name type="scientific">Rhinocladiella mackenziei CBS 650.93</name>
    <dbReference type="NCBI Taxonomy" id="1442369"/>
    <lineage>
        <taxon>Eukaryota</taxon>
        <taxon>Fungi</taxon>
        <taxon>Dikarya</taxon>
        <taxon>Ascomycota</taxon>
        <taxon>Pezizomycotina</taxon>
        <taxon>Eurotiomycetes</taxon>
        <taxon>Chaetothyriomycetidae</taxon>
        <taxon>Chaetothyriales</taxon>
        <taxon>Herpotrichiellaceae</taxon>
        <taxon>Rhinocladiella</taxon>
    </lineage>
</organism>
<dbReference type="EMBL" id="KN847479">
    <property type="protein sequence ID" value="KIX03248.1"/>
    <property type="molecule type" value="Genomic_DNA"/>
</dbReference>
<dbReference type="GO" id="GO:0050660">
    <property type="term" value="F:flavin adenine dinucleotide binding"/>
    <property type="evidence" value="ECO:0007669"/>
    <property type="project" value="InterPro"/>
</dbReference>
<feature type="domain" description="Glucose-methanol-choline oxidoreductase C-terminal" evidence="5">
    <location>
        <begin position="416"/>
        <end position="547"/>
    </location>
</feature>
<dbReference type="Gene3D" id="3.30.560.10">
    <property type="entry name" value="Glucose Oxidase, domain 3"/>
    <property type="match status" value="1"/>
</dbReference>
<dbReference type="SUPFAM" id="SSF54373">
    <property type="entry name" value="FAD-linked reductases, C-terminal domain"/>
    <property type="match status" value="1"/>
</dbReference>